<organism evidence="2 3">
    <name type="scientific">Phocaeicola plebeius</name>
    <dbReference type="NCBI Taxonomy" id="310297"/>
    <lineage>
        <taxon>Bacteria</taxon>
        <taxon>Pseudomonadati</taxon>
        <taxon>Bacteroidota</taxon>
        <taxon>Bacteroidia</taxon>
        <taxon>Bacteroidales</taxon>
        <taxon>Bacteroidaceae</taxon>
        <taxon>Phocaeicola</taxon>
    </lineage>
</organism>
<comment type="caution">
    <text evidence="2">The sequence shown here is derived from an EMBL/GenBank/DDBJ whole genome shotgun (WGS) entry which is preliminary data.</text>
</comment>
<dbReference type="PANTHER" id="PTHR36836:SF1">
    <property type="entry name" value="COLANIC ACID BIOSYNTHESIS PROTEIN WCAK"/>
    <property type="match status" value="1"/>
</dbReference>
<dbReference type="Pfam" id="PF04230">
    <property type="entry name" value="PS_pyruv_trans"/>
    <property type="match status" value="1"/>
</dbReference>
<sequence>MKILLPIHLDGGNRGCEAITLSTVKILNFPKEQIIALSNNIPLDRRLGLDKHVTLQTPPPTTIGFKIRRKLLKVLTQKDSLAITYTYQHTYLPFLKQASKNDIMLSTGGDMMCYGNNQVIYTNEIMASQGIKTILWGCSIGKENLTPEKIKTLQHFSKIYARESLTTEVLTDLGLKNVATFPDPAFILKPELCDLPEAFSNNVIGINLSNYVVGDYNLDTRFGNEIKKLIEFILQETNLNILLIPHVLWKGQDDRIITNYIIDHYKNNSRITALNSDLYNYCQLRYIISQCKYFIGARTHSVISAYSTCTPAIALGYSIKSKGIAKDLKLPKELIVDSKNYTEDELLSSFKYLLNSGEEIRKHLQNVMPRYIEQLNNVASWLFNNK</sequence>
<reference evidence="2 3" key="1">
    <citation type="submission" date="2018-08" db="EMBL/GenBank/DDBJ databases">
        <title>A genome reference for cultivated species of the human gut microbiota.</title>
        <authorList>
            <person name="Zou Y."/>
            <person name="Xue W."/>
            <person name="Luo G."/>
        </authorList>
    </citation>
    <scope>NUCLEOTIDE SEQUENCE [LARGE SCALE GENOMIC DNA]</scope>
    <source>
        <strain evidence="2 3">AM31-10</strain>
    </source>
</reference>
<dbReference type="EMBL" id="QSJG01000009">
    <property type="protein sequence ID" value="RHD55448.1"/>
    <property type="molecule type" value="Genomic_DNA"/>
</dbReference>
<accession>A0A414FW06</accession>
<evidence type="ECO:0000259" key="1">
    <source>
        <dbReference type="Pfam" id="PF04230"/>
    </source>
</evidence>
<dbReference type="Proteomes" id="UP000284361">
    <property type="component" value="Unassembled WGS sequence"/>
</dbReference>
<proteinExistence type="predicted"/>
<dbReference type="PANTHER" id="PTHR36836">
    <property type="entry name" value="COLANIC ACID BIOSYNTHESIS PROTEIN WCAK"/>
    <property type="match status" value="1"/>
</dbReference>
<feature type="domain" description="Polysaccharide pyruvyl transferase" evidence="1">
    <location>
        <begin position="13"/>
        <end position="318"/>
    </location>
</feature>
<gene>
    <name evidence="2" type="ORF">DW789_06425</name>
</gene>
<keyword evidence="2" id="KW-0808">Transferase</keyword>
<protein>
    <submittedName>
        <fullName evidence="2">Polysaccharide pyruvyl transferase family protein</fullName>
    </submittedName>
</protein>
<evidence type="ECO:0000313" key="3">
    <source>
        <dbReference type="Proteomes" id="UP000284361"/>
    </source>
</evidence>
<evidence type="ECO:0000313" key="2">
    <source>
        <dbReference type="EMBL" id="RHD55448.1"/>
    </source>
</evidence>
<name>A0A414FW06_9BACT</name>
<dbReference type="InterPro" id="IPR007345">
    <property type="entry name" value="Polysacch_pyruvyl_Trfase"/>
</dbReference>
<dbReference type="RefSeq" id="WP_118164353.1">
    <property type="nucleotide sequence ID" value="NZ_JAQCSP010000018.1"/>
</dbReference>
<dbReference type="GO" id="GO:0016740">
    <property type="term" value="F:transferase activity"/>
    <property type="evidence" value="ECO:0007669"/>
    <property type="project" value="UniProtKB-KW"/>
</dbReference>
<dbReference type="AlphaFoldDB" id="A0A414FW06"/>